<dbReference type="OrthoDB" id="9794512at2"/>
<dbReference type="AlphaFoldDB" id="A0A1Y6CIM0"/>
<feature type="transmembrane region" description="Helical" evidence="6">
    <location>
        <begin position="129"/>
        <end position="149"/>
    </location>
</feature>
<keyword evidence="2" id="KW-1003">Cell membrane</keyword>
<evidence type="ECO:0000256" key="5">
    <source>
        <dbReference type="ARBA" id="ARBA00023136"/>
    </source>
</evidence>
<dbReference type="Pfam" id="PF12679">
    <property type="entry name" value="ABC2_membrane_2"/>
    <property type="match status" value="1"/>
</dbReference>
<evidence type="ECO:0000256" key="3">
    <source>
        <dbReference type="ARBA" id="ARBA00022692"/>
    </source>
</evidence>
<feature type="transmembrane region" description="Helical" evidence="6">
    <location>
        <begin position="52"/>
        <end position="74"/>
    </location>
</feature>
<feature type="transmembrane region" description="Helical" evidence="6">
    <location>
        <begin position="220"/>
        <end position="238"/>
    </location>
</feature>
<evidence type="ECO:0000256" key="1">
    <source>
        <dbReference type="ARBA" id="ARBA00004651"/>
    </source>
</evidence>
<dbReference type="STRING" id="1513793.SAMN06296036_12418"/>
<accession>A0A1Y6CIM0</accession>
<organism evidence="7 8">
    <name type="scientific">Pseudobacteriovorax antillogorgiicola</name>
    <dbReference type="NCBI Taxonomy" id="1513793"/>
    <lineage>
        <taxon>Bacteria</taxon>
        <taxon>Pseudomonadati</taxon>
        <taxon>Bdellovibrionota</taxon>
        <taxon>Oligoflexia</taxon>
        <taxon>Oligoflexales</taxon>
        <taxon>Pseudobacteriovoracaceae</taxon>
        <taxon>Pseudobacteriovorax</taxon>
    </lineage>
</organism>
<evidence type="ECO:0000313" key="8">
    <source>
        <dbReference type="Proteomes" id="UP000192907"/>
    </source>
</evidence>
<dbReference type="PANTHER" id="PTHR30294:SF29">
    <property type="entry name" value="MULTIDRUG ABC TRANSPORTER PERMEASE YBHS-RELATED"/>
    <property type="match status" value="1"/>
</dbReference>
<evidence type="ECO:0000313" key="7">
    <source>
        <dbReference type="EMBL" id="SMF68187.1"/>
    </source>
</evidence>
<keyword evidence="3 6" id="KW-0812">Transmembrane</keyword>
<name>A0A1Y6CIM0_9BACT</name>
<feature type="transmembrane region" description="Helical" evidence="6">
    <location>
        <begin position="104"/>
        <end position="123"/>
    </location>
</feature>
<keyword evidence="4 6" id="KW-1133">Transmembrane helix</keyword>
<proteinExistence type="predicted"/>
<feature type="transmembrane region" description="Helical" evidence="6">
    <location>
        <begin position="20"/>
        <end position="40"/>
    </location>
</feature>
<evidence type="ECO:0000256" key="4">
    <source>
        <dbReference type="ARBA" id="ARBA00022989"/>
    </source>
</evidence>
<keyword evidence="8" id="KW-1185">Reference proteome</keyword>
<feature type="transmembrane region" description="Helical" evidence="6">
    <location>
        <begin position="161"/>
        <end position="186"/>
    </location>
</feature>
<dbReference type="EMBL" id="FWZT01000024">
    <property type="protein sequence ID" value="SMF68187.1"/>
    <property type="molecule type" value="Genomic_DNA"/>
</dbReference>
<dbReference type="GO" id="GO:0140359">
    <property type="term" value="F:ABC-type transporter activity"/>
    <property type="evidence" value="ECO:0007669"/>
    <property type="project" value="InterPro"/>
</dbReference>
<dbReference type="Proteomes" id="UP000192907">
    <property type="component" value="Unassembled WGS sequence"/>
</dbReference>
<evidence type="ECO:0000256" key="6">
    <source>
        <dbReference type="SAM" id="Phobius"/>
    </source>
</evidence>
<comment type="subcellular location">
    <subcellularLocation>
        <location evidence="1">Cell membrane</location>
        <topology evidence="1">Multi-pass membrane protein</topology>
    </subcellularLocation>
</comment>
<gene>
    <name evidence="7" type="ORF">SAMN06296036_12418</name>
</gene>
<protein>
    <submittedName>
        <fullName evidence="7">ABC-2 type transport system permease protein</fullName>
    </submittedName>
</protein>
<keyword evidence="5 6" id="KW-0472">Membrane</keyword>
<reference evidence="8" key="1">
    <citation type="submission" date="2017-04" db="EMBL/GenBank/DDBJ databases">
        <authorList>
            <person name="Varghese N."/>
            <person name="Submissions S."/>
        </authorList>
    </citation>
    <scope>NUCLEOTIDE SEQUENCE [LARGE SCALE GENOMIC DNA]</scope>
    <source>
        <strain evidence="8">RKEM611</strain>
    </source>
</reference>
<dbReference type="InterPro" id="IPR051449">
    <property type="entry name" value="ABC-2_transporter_component"/>
</dbReference>
<evidence type="ECO:0000256" key="2">
    <source>
        <dbReference type="ARBA" id="ARBA00022475"/>
    </source>
</evidence>
<sequence>MMPFLAITKKEFLDFGRSPLVMVILVSFLLMINSATFFLGRILDRNQADLASFFQFMPWVLSFFTSAIGIKFWAEERQRGTIQLLLTWPVTLMELVIGKFLASWFLLLIGLGFTWPLIASIAYLGQPDYGTIFSGYLAAWLLAGTFLSLAQLASTFSGSQVLSFILSLCFQLALLLPSWTGFLAWLGDFLPASLIVWLREFGILHRFQNLTQGVLYGRDIGFFLSITLLGLSATIISLRRNRDRL</sequence>
<dbReference type="GO" id="GO:0005886">
    <property type="term" value="C:plasma membrane"/>
    <property type="evidence" value="ECO:0007669"/>
    <property type="project" value="UniProtKB-SubCell"/>
</dbReference>
<dbReference type="PANTHER" id="PTHR30294">
    <property type="entry name" value="MEMBRANE COMPONENT OF ABC TRANSPORTER YHHJ-RELATED"/>
    <property type="match status" value="1"/>
</dbReference>